<dbReference type="Gene3D" id="2.30.30.40">
    <property type="entry name" value="SH3 Domains"/>
    <property type="match status" value="1"/>
</dbReference>
<dbReference type="GO" id="GO:0006935">
    <property type="term" value="P:chemotaxis"/>
    <property type="evidence" value="ECO:0007669"/>
    <property type="project" value="InterPro"/>
</dbReference>
<dbReference type="AlphaFoldDB" id="A0A1U9KKF4"/>
<sequence length="71" mass="7453">MVIDIDGKVSGLLVSKVSDILDITSEMIQDVPVTTADETDPLVSGLIAFDGRLIGLLRLGSVAEQALEKAV</sequence>
<evidence type="ECO:0000259" key="1">
    <source>
        <dbReference type="PROSITE" id="PS50851"/>
    </source>
</evidence>
<dbReference type="KEGG" id="aace:A0U92_04325"/>
<feature type="domain" description="CheW-like" evidence="1">
    <location>
        <begin position="1"/>
        <end position="68"/>
    </location>
</feature>
<dbReference type="InterPro" id="IPR036061">
    <property type="entry name" value="CheW-like_dom_sf"/>
</dbReference>
<dbReference type="EMBL" id="CP014692">
    <property type="protein sequence ID" value="AQS86257.1"/>
    <property type="molecule type" value="Genomic_DNA"/>
</dbReference>
<accession>A0A1U9KKF4</accession>
<dbReference type="InterPro" id="IPR002545">
    <property type="entry name" value="CheW-lke_dom"/>
</dbReference>
<gene>
    <name evidence="2" type="ORF">A0U92_04325</name>
</gene>
<name>A0A1U9KKF4_ACEAC</name>
<organism evidence="2 3">
    <name type="scientific">Acetobacter aceti</name>
    <dbReference type="NCBI Taxonomy" id="435"/>
    <lineage>
        <taxon>Bacteria</taxon>
        <taxon>Pseudomonadati</taxon>
        <taxon>Pseudomonadota</taxon>
        <taxon>Alphaproteobacteria</taxon>
        <taxon>Acetobacterales</taxon>
        <taxon>Acetobacteraceae</taxon>
        <taxon>Acetobacter</taxon>
        <taxon>Acetobacter subgen. Acetobacter</taxon>
    </lineage>
</organism>
<reference evidence="2 3" key="1">
    <citation type="submission" date="2016-03" db="EMBL/GenBank/DDBJ databases">
        <title>Acetic acid bacteria sequencing.</title>
        <authorList>
            <person name="Brandt J."/>
            <person name="Jakob F."/>
            <person name="Vogel R.F."/>
        </authorList>
    </citation>
    <scope>NUCLEOTIDE SEQUENCE [LARGE SCALE GENOMIC DNA]</scope>
    <source>
        <strain evidence="2 3">TMW2.1153</strain>
    </source>
</reference>
<keyword evidence="3" id="KW-1185">Reference proteome</keyword>
<protein>
    <recommendedName>
        <fullName evidence="1">CheW-like domain-containing protein</fullName>
    </recommendedName>
</protein>
<dbReference type="PROSITE" id="PS50851">
    <property type="entry name" value="CHEW"/>
    <property type="match status" value="1"/>
</dbReference>
<dbReference type="Proteomes" id="UP000188937">
    <property type="component" value="Chromosome"/>
</dbReference>
<dbReference type="Pfam" id="PF01584">
    <property type="entry name" value="CheW"/>
    <property type="match status" value="1"/>
</dbReference>
<dbReference type="SUPFAM" id="SSF50341">
    <property type="entry name" value="CheW-like"/>
    <property type="match status" value="1"/>
</dbReference>
<dbReference type="GO" id="GO:0007165">
    <property type="term" value="P:signal transduction"/>
    <property type="evidence" value="ECO:0007669"/>
    <property type="project" value="InterPro"/>
</dbReference>
<evidence type="ECO:0000313" key="2">
    <source>
        <dbReference type="EMBL" id="AQS86257.1"/>
    </source>
</evidence>
<evidence type="ECO:0000313" key="3">
    <source>
        <dbReference type="Proteomes" id="UP000188937"/>
    </source>
</evidence>
<proteinExistence type="predicted"/>